<dbReference type="AlphaFoldDB" id="A0A0B1R3Y4"/>
<feature type="domain" description="HTH cro/C1-type" evidence="2">
    <location>
        <begin position="6"/>
        <end position="60"/>
    </location>
</feature>
<dbReference type="InterPro" id="IPR010359">
    <property type="entry name" value="IrrE_HExxH"/>
</dbReference>
<name>A0A0B1R3Y4_9GAMM</name>
<evidence type="ECO:0000313" key="3">
    <source>
        <dbReference type="EMBL" id="KHJ65790.1"/>
    </source>
</evidence>
<comment type="caution">
    <text evidence="3">The sequence shown here is derived from an EMBL/GenBank/DDBJ whole genome shotgun (WGS) entry which is preliminary data.</text>
</comment>
<dbReference type="EMBL" id="JTJJ01000105">
    <property type="protein sequence ID" value="KHJ65790.1"/>
    <property type="molecule type" value="Genomic_DNA"/>
</dbReference>
<dbReference type="Pfam" id="PF12844">
    <property type="entry name" value="HTH_19"/>
    <property type="match status" value="1"/>
</dbReference>
<comment type="similarity">
    <text evidence="1">Belongs to the short-chain fatty acyl-CoA assimilation regulator (ScfR) family.</text>
</comment>
<dbReference type="PANTHER" id="PTHR43236:SF1">
    <property type="entry name" value="BLL7220 PROTEIN"/>
    <property type="match status" value="1"/>
</dbReference>
<sequence length="355" mass="40151">MFGERLLRARSAAGFSMKQLAEKAGVSANMIKKYEHNLSVPGSAVLVKMSRALGVRNEYFFRPTTVELKNVEYRKRHTLSAKMLAQIHADVIDQAERWLELANLWPNFPVPAFTQPQLPLEQIENYGQIEKVAEHIRQQWGLGSQPITHLIDVLESHGILVIVTDVDHSDKFDGCQAMVDAIPVIVISAKWPGDRQRFTLAHELGHLILHHSLPSDLDEEKACNRFAGALLFPAGAVLQHFGKQRTRLEEQELYLQKMDYGLSMLACVYRAADLAVITEGKRKDLIMMFSARKWRKQEPGEQVARESTTLFPQLIFRALGEGIISEGKAAELMGVSLVAFHRKRQLGWSDDHSHQ</sequence>
<dbReference type="SMART" id="SM00530">
    <property type="entry name" value="HTH_XRE"/>
    <property type="match status" value="1"/>
</dbReference>
<dbReference type="InterPro" id="IPR010982">
    <property type="entry name" value="Lambda_DNA-bd_dom_sf"/>
</dbReference>
<gene>
    <name evidence="3" type="ORF">QU24_22645</name>
</gene>
<organism evidence="3 4">
    <name type="scientific">Pantoea rodasii</name>
    <dbReference type="NCBI Taxonomy" id="1076549"/>
    <lineage>
        <taxon>Bacteria</taxon>
        <taxon>Pseudomonadati</taxon>
        <taxon>Pseudomonadota</taxon>
        <taxon>Gammaproteobacteria</taxon>
        <taxon>Enterobacterales</taxon>
        <taxon>Erwiniaceae</taxon>
        <taxon>Pantoea</taxon>
    </lineage>
</organism>
<accession>A0A0B1R3Y4</accession>
<dbReference type="SUPFAM" id="SSF47413">
    <property type="entry name" value="lambda repressor-like DNA-binding domains"/>
    <property type="match status" value="1"/>
</dbReference>
<evidence type="ECO:0000313" key="4">
    <source>
        <dbReference type="Proteomes" id="UP000030853"/>
    </source>
</evidence>
<dbReference type="PANTHER" id="PTHR43236">
    <property type="entry name" value="ANTITOXIN HIGA1"/>
    <property type="match status" value="1"/>
</dbReference>
<dbReference type="InterPro" id="IPR001387">
    <property type="entry name" value="Cro/C1-type_HTH"/>
</dbReference>
<proteinExistence type="inferred from homology"/>
<dbReference type="CDD" id="cd00093">
    <property type="entry name" value="HTH_XRE"/>
    <property type="match status" value="1"/>
</dbReference>
<evidence type="ECO:0000259" key="2">
    <source>
        <dbReference type="PROSITE" id="PS50943"/>
    </source>
</evidence>
<reference evidence="3 4" key="1">
    <citation type="submission" date="2014-11" db="EMBL/GenBank/DDBJ databases">
        <title>Genome sequencing of Pantoea rodasii ND03.</title>
        <authorList>
            <person name="Muhamad Yunos N.Y."/>
            <person name="Chan K.-G."/>
        </authorList>
    </citation>
    <scope>NUCLEOTIDE SEQUENCE [LARGE SCALE GENOMIC DNA]</scope>
    <source>
        <strain evidence="3 4">ND03</strain>
    </source>
</reference>
<dbReference type="GO" id="GO:0003677">
    <property type="term" value="F:DNA binding"/>
    <property type="evidence" value="ECO:0007669"/>
    <property type="project" value="InterPro"/>
</dbReference>
<dbReference type="InterPro" id="IPR052345">
    <property type="entry name" value="Rad_response_metalloprotease"/>
</dbReference>
<dbReference type="Gene3D" id="1.10.10.2910">
    <property type="match status" value="1"/>
</dbReference>
<dbReference type="Proteomes" id="UP000030853">
    <property type="component" value="Unassembled WGS sequence"/>
</dbReference>
<protein>
    <submittedName>
        <fullName evidence="3">Transcriptional regulator</fullName>
    </submittedName>
</protein>
<evidence type="ECO:0000256" key="1">
    <source>
        <dbReference type="ARBA" id="ARBA00007227"/>
    </source>
</evidence>
<dbReference type="Pfam" id="PF06114">
    <property type="entry name" value="Peptidase_M78"/>
    <property type="match status" value="1"/>
</dbReference>
<dbReference type="Gene3D" id="1.10.260.40">
    <property type="entry name" value="lambda repressor-like DNA-binding domains"/>
    <property type="match status" value="1"/>
</dbReference>
<dbReference type="RefSeq" id="WP_039335841.1">
    <property type="nucleotide sequence ID" value="NZ_JTJJ01000105.1"/>
</dbReference>
<dbReference type="PROSITE" id="PS50943">
    <property type="entry name" value="HTH_CROC1"/>
    <property type="match status" value="1"/>
</dbReference>